<keyword evidence="3" id="KW-0597">Phosphoprotein</keyword>
<dbReference type="GO" id="GO:0000155">
    <property type="term" value="F:phosphorelay sensor kinase activity"/>
    <property type="evidence" value="ECO:0007669"/>
    <property type="project" value="InterPro"/>
</dbReference>
<dbReference type="Pfam" id="PF00672">
    <property type="entry name" value="HAMP"/>
    <property type="match status" value="1"/>
</dbReference>
<dbReference type="SMART" id="SM00304">
    <property type="entry name" value="HAMP"/>
    <property type="match status" value="1"/>
</dbReference>
<keyword evidence="5 6" id="KW-0472">Membrane</keyword>
<dbReference type="EMBL" id="QRDZ01000045">
    <property type="protein sequence ID" value="RED55000.1"/>
    <property type="molecule type" value="Genomic_DNA"/>
</dbReference>
<comment type="subcellular location">
    <subcellularLocation>
        <location evidence="1">Cell membrane</location>
        <topology evidence="1">Multi-pass membrane protein</topology>
    </subcellularLocation>
</comment>
<dbReference type="SUPFAM" id="SSF55874">
    <property type="entry name" value="ATPase domain of HSP90 chaperone/DNA topoisomerase II/histidine kinase"/>
    <property type="match status" value="1"/>
</dbReference>
<dbReference type="PANTHER" id="PTHR34220:SF7">
    <property type="entry name" value="SENSOR HISTIDINE KINASE YPDA"/>
    <property type="match status" value="1"/>
</dbReference>
<dbReference type="PROSITE" id="PS50885">
    <property type="entry name" value="HAMP"/>
    <property type="match status" value="1"/>
</dbReference>
<dbReference type="AlphaFoldDB" id="A0A3D9I017"/>
<dbReference type="Pfam" id="PF06580">
    <property type="entry name" value="His_kinase"/>
    <property type="match status" value="1"/>
</dbReference>
<dbReference type="Gene3D" id="3.30.565.10">
    <property type="entry name" value="Histidine kinase-like ATPase, C-terminal domain"/>
    <property type="match status" value="1"/>
</dbReference>
<keyword evidence="6" id="KW-0812">Transmembrane</keyword>
<dbReference type="InterPro" id="IPR050640">
    <property type="entry name" value="Bact_2-comp_sensor_kinase"/>
</dbReference>
<name>A0A3D9I017_9BACL</name>
<keyword evidence="4" id="KW-0808">Transferase</keyword>
<feature type="transmembrane region" description="Helical" evidence="6">
    <location>
        <begin position="12"/>
        <end position="34"/>
    </location>
</feature>
<reference evidence="8 9" key="1">
    <citation type="submission" date="2018-07" db="EMBL/GenBank/DDBJ databases">
        <title>Genomic Encyclopedia of Type Strains, Phase III (KMG-III): the genomes of soil and plant-associated and newly described type strains.</title>
        <authorList>
            <person name="Whitman W."/>
        </authorList>
    </citation>
    <scope>NUCLEOTIDE SEQUENCE [LARGE SCALE GENOMIC DNA]</scope>
    <source>
        <strain evidence="8 9">CECT 7287</strain>
    </source>
</reference>
<evidence type="ECO:0000259" key="7">
    <source>
        <dbReference type="PROSITE" id="PS50885"/>
    </source>
</evidence>
<dbReference type="RefSeq" id="WP_220377216.1">
    <property type="nucleotide sequence ID" value="NZ_QRDZ01000045.1"/>
</dbReference>
<keyword evidence="6" id="KW-1133">Transmembrane helix</keyword>
<evidence type="ECO:0000256" key="1">
    <source>
        <dbReference type="ARBA" id="ARBA00004651"/>
    </source>
</evidence>
<dbReference type="GO" id="GO:0005886">
    <property type="term" value="C:plasma membrane"/>
    <property type="evidence" value="ECO:0007669"/>
    <property type="project" value="UniProtKB-SubCell"/>
</dbReference>
<proteinExistence type="predicted"/>
<dbReference type="SUPFAM" id="SSF158472">
    <property type="entry name" value="HAMP domain-like"/>
    <property type="match status" value="1"/>
</dbReference>
<sequence length="596" mass="67465">MESVLTWRKSIFTRLMLTFALIVSPLFLAAFFIYNWGIGSVKEELERSMRSQVGFFVSNYNTEVQRINALLYNTLYDSNLTDLANRVSELSDYDLYRSVNSLQQRLLVLENSNLYVKNATAYIPSADMFVTSNGGLEKVDEEALAFFNSASTDSKAQLLQFRGDFYLRALLPLDVRYRMEKKVHLLTATLSIERIRTSLGQMDVRPGGGTSLLLPDQSLVSQPGADEALAAAFGSALKSRPDLSGSGTLTFRHEGRNYFAVYESSSYLGATLAVYVREEALTEKADRIQRLFLLFSLAAGLIVLVSMLSAFKFVQQPMLRLIRALRQMEKGNLNVEITHRREDEYGFVFTRFNGMVRNLNQLIDQAYKQQILTQQAELKQLQSQINPHFLYNTYFVLYNLAMSEDYDNVKQFTRQLGAYFQFITRNAADDVPLRAEADHARTYCEIQSLRFWNRLTVDFKELPASCADLLVPRLILQPILENAFEHGLADKKADGRLSVEFLLSEIGLEIVVEDNGPLLADSDVARLNERLTSEAPASETTAILNIHRRLRLKFGEASGLIFRHGREGGLQVRIVICSIEEGKGEADNETDADRGR</sequence>
<dbReference type="InterPro" id="IPR003660">
    <property type="entry name" value="HAMP_dom"/>
</dbReference>
<dbReference type="CDD" id="cd06225">
    <property type="entry name" value="HAMP"/>
    <property type="match status" value="1"/>
</dbReference>
<evidence type="ECO:0000256" key="4">
    <source>
        <dbReference type="ARBA" id="ARBA00022679"/>
    </source>
</evidence>
<keyword evidence="8" id="KW-0418">Kinase</keyword>
<feature type="transmembrane region" description="Helical" evidence="6">
    <location>
        <begin position="291"/>
        <end position="314"/>
    </location>
</feature>
<evidence type="ECO:0000256" key="6">
    <source>
        <dbReference type="SAM" id="Phobius"/>
    </source>
</evidence>
<comment type="caution">
    <text evidence="8">The sequence shown here is derived from an EMBL/GenBank/DDBJ whole genome shotgun (WGS) entry which is preliminary data.</text>
</comment>
<evidence type="ECO:0000313" key="8">
    <source>
        <dbReference type="EMBL" id="RED55000.1"/>
    </source>
</evidence>
<evidence type="ECO:0000256" key="5">
    <source>
        <dbReference type="ARBA" id="ARBA00023136"/>
    </source>
</evidence>
<dbReference type="PANTHER" id="PTHR34220">
    <property type="entry name" value="SENSOR HISTIDINE KINASE YPDA"/>
    <property type="match status" value="1"/>
</dbReference>
<keyword evidence="2" id="KW-1003">Cell membrane</keyword>
<dbReference type="InterPro" id="IPR036890">
    <property type="entry name" value="HATPase_C_sf"/>
</dbReference>
<feature type="domain" description="HAMP" evidence="7">
    <location>
        <begin position="312"/>
        <end position="364"/>
    </location>
</feature>
<organism evidence="8 9">
    <name type="scientific">Cohnella phaseoli</name>
    <dbReference type="NCBI Taxonomy" id="456490"/>
    <lineage>
        <taxon>Bacteria</taxon>
        <taxon>Bacillati</taxon>
        <taxon>Bacillota</taxon>
        <taxon>Bacilli</taxon>
        <taxon>Bacillales</taxon>
        <taxon>Paenibacillaceae</taxon>
        <taxon>Cohnella</taxon>
    </lineage>
</organism>
<gene>
    <name evidence="8" type="ORF">DFP98_1458</name>
</gene>
<evidence type="ECO:0000256" key="2">
    <source>
        <dbReference type="ARBA" id="ARBA00022475"/>
    </source>
</evidence>
<protein>
    <submittedName>
        <fullName evidence="8">Two-component system sensor histidine kinase YesM</fullName>
    </submittedName>
</protein>
<accession>A0A3D9I017</accession>
<dbReference type="InterPro" id="IPR010559">
    <property type="entry name" value="Sig_transdc_His_kin_internal"/>
</dbReference>
<evidence type="ECO:0000313" key="9">
    <source>
        <dbReference type="Proteomes" id="UP000256977"/>
    </source>
</evidence>
<evidence type="ECO:0000256" key="3">
    <source>
        <dbReference type="ARBA" id="ARBA00022553"/>
    </source>
</evidence>
<dbReference type="Proteomes" id="UP000256977">
    <property type="component" value="Unassembled WGS sequence"/>
</dbReference>
<dbReference type="Gene3D" id="6.10.340.10">
    <property type="match status" value="1"/>
</dbReference>
<keyword evidence="9" id="KW-1185">Reference proteome</keyword>